<dbReference type="EC" id="1.6.5.2" evidence="2"/>
<dbReference type="Gene3D" id="3.40.50.720">
    <property type="entry name" value="NAD(P)-binding Rossmann-like Domain"/>
    <property type="match status" value="1"/>
</dbReference>
<dbReference type="AlphaFoldDB" id="A0A448PNK1"/>
<feature type="domain" description="NAD(P)-binding" evidence="1">
    <location>
        <begin position="6"/>
        <end position="128"/>
    </location>
</feature>
<dbReference type="InterPro" id="IPR036291">
    <property type="entry name" value="NAD(P)-bd_dom_sf"/>
</dbReference>
<dbReference type="OrthoDB" id="5510591at2"/>
<evidence type="ECO:0000313" key="3">
    <source>
        <dbReference type="Proteomes" id="UP000268658"/>
    </source>
</evidence>
<dbReference type="RefSeq" id="WP_126414757.1">
    <property type="nucleotide sequence ID" value="NZ_JASPER010000024.1"/>
</dbReference>
<dbReference type="InterPro" id="IPR016040">
    <property type="entry name" value="NAD(P)-bd_dom"/>
</dbReference>
<reference evidence="2 3" key="1">
    <citation type="submission" date="2018-12" db="EMBL/GenBank/DDBJ databases">
        <authorList>
            <consortium name="Pathogen Informatics"/>
        </authorList>
    </citation>
    <scope>NUCLEOTIDE SEQUENCE [LARGE SCALE GENOMIC DNA]</scope>
    <source>
        <strain evidence="2 3">NCTC10951</strain>
    </source>
</reference>
<dbReference type="GO" id="GO:0003955">
    <property type="term" value="F:NAD(P)H dehydrogenase (quinone) activity"/>
    <property type="evidence" value="ECO:0007669"/>
    <property type="project" value="UniProtKB-EC"/>
</dbReference>
<organism evidence="2 3">
    <name type="scientific">Actinomyces viscosus</name>
    <dbReference type="NCBI Taxonomy" id="1656"/>
    <lineage>
        <taxon>Bacteria</taxon>
        <taxon>Bacillati</taxon>
        <taxon>Actinomycetota</taxon>
        <taxon>Actinomycetes</taxon>
        <taxon>Actinomycetales</taxon>
        <taxon>Actinomycetaceae</taxon>
        <taxon>Actinomyces</taxon>
    </lineage>
</organism>
<dbReference type="SUPFAM" id="SSF51735">
    <property type="entry name" value="NAD(P)-binding Rossmann-fold domains"/>
    <property type="match status" value="1"/>
</dbReference>
<dbReference type="Proteomes" id="UP000268658">
    <property type="component" value="Chromosome"/>
</dbReference>
<dbReference type="PANTHER" id="PTHR47129">
    <property type="entry name" value="QUINONE OXIDOREDUCTASE 2"/>
    <property type="match status" value="1"/>
</dbReference>
<dbReference type="Pfam" id="PF13460">
    <property type="entry name" value="NAD_binding_10"/>
    <property type="match status" value="1"/>
</dbReference>
<evidence type="ECO:0000259" key="1">
    <source>
        <dbReference type="Pfam" id="PF13460"/>
    </source>
</evidence>
<evidence type="ECO:0000313" key="2">
    <source>
        <dbReference type="EMBL" id="VEI17865.1"/>
    </source>
</evidence>
<keyword evidence="2" id="KW-0560">Oxidoreductase</keyword>
<sequence>MIMVTGASGRFSSAVLAELRARGVPAVGGSRTPSEGQRRVDFGVPDSLDLNGVDTLLLVSAGAQEDDRQVAFHRAVVEAAARDGVSHLVYTSLTGAGDHLSMALPHRVAESLILASGMTWTILRNGVYAEILGAPLSWERRKGKGRGLGIVSPLGDGAVAVVARRDLACAAASVVSEPARHREKVYELVGNRPISAADVAGRLGCEVRDISLSEFRDQLVAGGGVSAFRLSMMLSIASVIRHGFLATTGDDLPRLLGREPMDPLAVAAEAVAAHRPGPGTEGN</sequence>
<dbReference type="PANTHER" id="PTHR47129:SF1">
    <property type="entry name" value="NMRA-LIKE DOMAIN-CONTAINING PROTEIN"/>
    <property type="match status" value="1"/>
</dbReference>
<proteinExistence type="predicted"/>
<dbReference type="Gene3D" id="3.90.25.10">
    <property type="entry name" value="UDP-galactose 4-epimerase, domain 1"/>
    <property type="match status" value="1"/>
</dbReference>
<dbReference type="InterPro" id="IPR052718">
    <property type="entry name" value="NmrA-type_oxidoreductase"/>
</dbReference>
<protein>
    <submittedName>
        <fullName evidence="2">Quinone oxidoreductase 2</fullName>
        <ecNumber evidence="2">1.6.5.2</ecNumber>
    </submittedName>
</protein>
<dbReference type="KEGG" id="avc:NCTC10951_02414"/>
<accession>A0A448PNK1</accession>
<gene>
    <name evidence="2" type="primary">qorB_2</name>
    <name evidence="2" type="ORF">NCTC10951_02414</name>
</gene>
<dbReference type="EMBL" id="LR134477">
    <property type="protein sequence ID" value="VEI17865.1"/>
    <property type="molecule type" value="Genomic_DNA"/>
</dbReference>
<name>A0A448PNK1_ACTVI</name>